<dbReference type="PANTHER" id="PTHR43280:SF28">
    <property type="entry name" value="HTH-TYPE TRANSCRIPTIONAL ACTIVATOR RHAS"/>
    <property type="match status" value="1"/>
</dbReference>
<dbReference type="PANTHER" id="PTHR43280">
    <property type="entry name" value="ARAC-FAMILY TRANSCRIPTIONAL REGULATOR"/>
    <property type="match status" value="1"/>
</dbReference>
<dbReference type="InterPro" id="IPR018060">
    <property type="entry name" value="HTH_AraC"/>
</dbReference>
<protein>
    <submittedName>
        <fullName evidence="5">AraC family transcriptional regulator</fullName>
    </submittedName>
</protein>
<keyword evidence="2" id="KW-0238">DNA-binding</keyword>
<evidence type="ECO:0000313" key="5">
    <source>
        <dbReference type="EMBL" id="HJB42114.1"/>
    </source>
</evidence>
<dbReference type="GO" id="GO:0043565">
    <property type="term" value="F:sequence-specific DNA binding"/>
    <property type="evidence" value="ECO:0007669"/>
    <property type="project" value="InterPro"/>
</dbReference>
<feature type="domain" description="HTH araC/xylS-type" evidence="4">
    <location>
        <begin position="302"/>
        <end position="400"/>
    </location>
</feature>
<name>A0A9D2M779_9FIRM</name>
<dbReference type="InterPro" id="IPR020449">
    <property type="entry name" value="Tscrpt_reg_AraC-type_HTH"/>
</dbReference>
<evidence type="ECO:0000256" key="3">
    <source>
        <dbReference type="ARBA" id="ARBA00023163"/>
    </source>
</evidence>
<evidence type="ECO:0000256" key="2">
    <source>
        <dbReference type="ARBA" id="ARBA00023125"/>
    </source>
</evidence>
<accession>A0A9D2M779</accession>
<sequence>MEKRTRIRWLLDLVACNHPLYYWCYEKSGHILESTCPTEQLFDVVFRHYGSVERLFDAPADTPVVLSNDRNILWLAVQDAESELLHVLGPFFSLNADPGLLSSISRVIDSYSNGSPRWKTRLQQALEKLPVISNILYMQYLLMLFYSVTGDYAQISDVQYIACIDPDARQADKPAHDRQASDRTVNYLTERVMLNRIREGDPSYSEIPAENLSQITIRSYTDSPLLNFRISITTLIALCTRAAIEGGLSPTQAYTLGDRYISAVFAANSISEIVNLRKQMVADFTQRVRKCRTNASYSKPIQSCIDYIDTHLTEALSIEQMAERLGYAKYYLSNRFKKETGITINNYIKFARLEQAKLQLETTNRRIDDIAESLGFSSRTVFDKAFKQNVGQTPAQYRELHLQL</sequence>
<dbReference type="Proteomes" id="UP000886803">
    <property type="component" value="Unassembled WGS sequence"/>
</dbReference>
<proteinExistence type="predicted"/>
<keyword evidence="1" id="KW-0805">Transcription regulation</keyword>
<dbReference type="EMBL" id="DWYG01000106">
    <property type="protein sequence ID" value="HJB42114.1"/>
    <property type="molecule type" value="Genomic_DNA"/>
</dbReference>
<dbReference type="SMART" id="SM00342">
    <property type="entry name" value="HTH_ARAC"/>
    <property type="match status" value="1"/>
</dbReference>
<dbReference type="AlphaFoldDB" id="A0A9D2M779"/>
<dbReference type="InterPro" id="IPR018062">
    <property type="entry name" value="HTH_AraC-typ_CS"/>
</dbReference>
<dbReference type="PRINTS" id="PR00032">
    <property type="entry name" value="HTHARAC"/>
</dbReference>
<dbReference type="SUPFAM" id="SSF46689">
    <property type="entry name" value="Homeodomain-like"/>
    <property type="match status" value="2"/>
</dbReference>
<evidence type="ECO:0000313" key="6">
    <source>
        <dbReference type="Proteomes" id="UP000886803"/>
    </source>
</evidence>
<dbReference type="PROSITE" id="PS00041">
    <property type="entry name" value="HTH_ARAC_FAMILY_1"/>
    <property type="match status" value="1"/>
</dbReference>
<comment type="caution">
    <text evidence="5">The sequence shown here is derived from an EMBL/GenBank/DDBJ whole genome shotgun (WGS) entry which is preliminary data.</text>
</comment>
<evidence type="ECO:0000259" key="4">
    <source>
        <dbReference type="PROSITE" id="PS01124"/>
    </source>
</evidence>
<dbReference type="Pfam" id="PF12833">
    <property type="entry name" value="HTH_18"/>
    <property type="match status" value="1"/>
</dbReference>
<dbReference type="GO" id="GO:0003700">
    <property type="term" value="F:DNA-binding transcription factor activity"/>
    <property type="evidence" value="ECO:0007669"/>
    <property type="project" value="InterPro"/>
</dbReference>
<dbReference type="InterPro" id="IPR009057">
    <property type="entry name" value="Homeodomain-like_sf"/>
</dbReference>
<reference evidence="5" key="2">
    <citation type="submission" date="2021-04" db="EMBL/GenBank/DDBJ databases">
        <authorList>
            <person name="Gilroy R."/>
        </authorList>
    </citation>
    <scope>NUCLEOTIDE SEQUENCE</scope>
    <source>
        <strain evidence="5">ChiBcec8-13705</strain>
    </source>
</reference>
<dbReference type="PROSITE" id="PS01124">
    <property type="entry name" value="HTH_ARAC_FAMILY_2"/>
    <property type="match status" value="1"/>
</dbReference>
<dbReference type="Gene3D" id="1.10.10.60">
    <property type="entry name" value="Homeodomain-like"/>
    <property type="match status" value="2"/>
</dbReference>
<organism evidence="5 6">
    <name type="scientific">Candidatus Gemmiger avicola</name>
    <dbReference type="NCBI Taxonomy" id="2838605"/>
    <lineage>
        <taxon>Bacteria</taxon>
        <taxon>Bacillati</taxon>
        <taxon>Bacillota</taxon>
        <taxon>Clostridia</taxon>
        <taxon>Eubacteriales</taxon>
        <taxon>Gemmiger</taxon>
    </lineage>
</organism>
<gene>
    <name evidence="5" type="ORF">H9945_06410</name>
</gene>
<keyword evidence="3" id="KW-0804">Transcription</keyword>
<reference evidence="5" key="1">
    <citation type="journal article" date="2021" name="PeerJ">
        <title>Extensive microbial diversity within the chicken gut microbiome revealed by metagenomics and culture.</title>
        <authorList>
            <person name="Gilroy R."/>
            <person name="Ravi A."/>
            <person name="Getino M."/>
            <person name="Pursley I."/>
            <person name="Horton D.L."/>
            <person name="Alikhan N.F."/>
            <person name="Baker D."/>
            <person name="Gharbi K."/>
            <person name="Hall N."/>
            <person name="Watson M."/>
            <person name="Adriaenssens E.M."/>
            <person name="Foster-Nyarko E."/>
            <person name="Jarju S."/>
            <person name="Secka A."/>
            <person name="Antonio M."/>
            <person name="Oren A."/>
            <person name="Chaudhuri R.R."/>
            <person name="La Ragione R."/>
            <person name="Hildebrand F."/>
            <person name="Pallen M.J."/>
        </authorList>
    </citation>
    <scope>NUCLEOTIDE SEQUENCE</scope>
    <source>
        <strain evidence="5">ChiBcec8-13705</strain>
    </source>
</reference>
<evidence type="ECO:0000256" key="1">
    <source>
        <dbReference type="ARBA" id="ARBA00023015"/>
    </source>
</evidence>